<comment type="caution">
    <text evidence="2">The sequence shown here is derived from an EMBL/GenBank/DDBJ whole genome shotgun (WGS) entry which is preliminary data.</text>
</comment>
<reference evidence="2 3" key="1">
    <citation type="journal article" date="2016" name="Nat. Commun.">
        <title>Thousands of microbial genomes shed light on interconnected biogeochemical processes in an aquifer system.</title>
        <authorList>
            <person name="Anantharaman K."/>
            <person name="Brown C.T."/>
            <person name="Hug L.A."/>
            <person name="Sharon I."/>
            <person name="Castelle C.J."/>
            <person name="Probst A.J."/>
            <person name="Thomas B.C."/>
            <person name="Singh A."/>
            <person name="Wilkins M.J."/>
            <person name="Karaoz U."/>
            <person name="Brodie E.L."/>
            <person name="Williams K.H."/>
            <person name="Hubbard S.S."/>
            <person name="Banfield J.F."/>
        </authorList>
    </citation>
    <scope>NUCLEOTIDE SEQUENCE [LARGE SCALE GENOMIC DNA]</scope>
</reference>
<feature type="transmembrane region" description="Helical" evidence="1">
    <location>
        <begin position="12"/>
        <end position="36"/>
    </location>
</feature>
<keyword evidence="1" id="KW-1133">Transmembrane helix</keyword>
<organism evidence="2 3">
    <name type="scientific">Candidatus Nomurabacteria bacterium RIFCSPHIGHO2_12_FULL_37_29</name>
    <dbReference type="NCBI Taxonomy" id="1801759"/>
    <lineage>
        <taxon>Bacteria</taxon>
        <taxon>Candidatus Nomuraibacteriota</taxon>
    </lineage>
</organism>
<keyword evidence="1" id="KW-0812">Transmembrane</keyword>
<dbReference type="EMBL" id="MFUJ01000037">
    <property type="protein sequence ID" value="OGI78844.1"/>
    <property type="molecule type" value="Genomic_DNA"/>
</dbReference>
<keyword evidence="1" id="KW-0472">Membrane</keyword>
<dbReference type="Proteomes" id="UP000177052">
    <property type="component" value="Unassembled WGS sequence"/>
</dbReference>
<evidence type="ECO:0000256" key="1">
    <source>
        <dbReference type="SAM" id="Phobius"/>
    </source>
</evidence>
<evidence type="ECO:0000313" key="2">
    <source>
        <dbReference type="EMBL" id="OGI78844.1"/>
    </source>
</evidence>
<protein>
    <submittedName>
        <fullName evidence="2">Uncharacterized protein</fullName>
    </submittedName>
</protein>
<sequence length="198" mass="21990">MKKIFLKMKRGYMIIETMVAVSLFIIIVMSGMNALLNANLLHQKSQSMRSVMDNLSFIMEDISKNLRTGYNYYCITGSDDLSNVSTRKSGQSCWGVAFESAAGSTSNPNDQWVYYIDNFGKIFKSTQGPYVVSNFVQLTPDEVVINSVSSFSVLGAESISTNQQQPFVGIKLVGSITFKNIITPFSLQTSISQRLIDV</sequence>
<proteinExistence type="predicted"/>
<name>A0A1F6WAH0_9BACT</name>
<accession>A0A1F6WAH0</accession>
<evidence type="ECO:0000313" key="3">
    <source>
        <dbReference type="Proteomes" id="UP000177052"/>
    </source>
</evidence>
<gene>
    <name evidence="2" type="ORF">A3F19_00390</name>
</gene>
<dbReference type="AlphaFoldDB" id="A0A1F6WAH0"/>